<dbReference type="Proteomes" id="UP000243459">
    <property type="component" value="Chromosome 1"/>
</dbReference>
<reference evidence="2" key="1">
    <citation type="journal article" date="2017" name="Nat. Commun.">
        <title>The asparagus genome sheds light on the origin and evolution of a young Y chromosome.</title>
        <authorList>
            <person name="Harkess A."/>
            <person name="Zhou J."/>
            <person name="Xu C."/>
            <person name="Bowers J.E."/>
            <person name="Van der Hulst R."/>
            <person name="Ayyampalayam S."/>
            <person name="Mercati F."/>
            <person name="Riccardi P."/>
            <person name="McKain M.R."/>
            <person name="Kakrana A."/>
            <person name="Tang H."/>
            <person name="Ray J."/>
            <person name="Groenendijk J."/>
            <person name="Arikit S."/>
            <person name="Mathioni S.M."/>
            <person name="Nakano M."/>
            <person name="Shan H."/>
            <person name="Telgmann-Rauber A."/>
            <person name="Kanno A."/>
            <person name="Yue Z."/>
            <person name="Chen H."/>
            <person name="Li W."/>
            <person name="Chen Y."/>
            <person name="Xu X."/>
            <person name="Zhang Y."/>
            <person name="Luo S."/>
            <person name="Chen H."/>
            <person name="Gao J."/>
            <person name="Mao Z."/>
            <person name="Pires J.C."/>
            <person name="Luo M."/>
            <person name="Kudrna D."/>
            <person name="Wing R.A."/>
            <person name="Meyers B.C."/>
            <person name="Yi K."/>
            <person name="Kong H."/>
            <person name="Lavrijsen P."/>
            <person name="Sunseri F."/>
            <person name="Falavigna A."/>
            <person name="Ye Y."/>
            <person name="Leebens-Mack J.H."/>
            <person name="Chen G."/>
        </authorList>
    </citation>
    <scope>NUCLEOTIDE SEQUENCE [LARGE SCALE GENOMIC DNA]</scope>
    <source>
        <strain evidence="2">cv. DH0086</strain>
    </source>
</reference>
<dbReference type="EMBL" id="CM007381">
    <property type="protein sequence ID" value="ONK80142.1"/>
    <property type="molecule type" value="Genomic_DNA"/>
</dbReference>
<sequence>MVASLGKSKRIAVYVEHGVEEYIDEVDIDLTEGASNEPQNEDKMLLHLRKTQSNVNVEDTNQGTNEAEDDENEIVNEDNEYNEDYEATVKGQHDDNEVVYV</sequence>
<protein>
    <submittedName>
        <fullName evidence="1">Uncharacterized protein</fullName>
    </submittedName>
</protein>
<accession>A0A5P1FPV4</accession>
<proteinExistence type="predicted"/>
<gene>
    <name evidence="1" type="ORF">A4U43_C01F14330</name>
</gene>
<dbReference type="Gramene" id="ONK80142">
    <property type="protein sequence ID" value="ONK80142"/>
    <property type="gene ID" value="A4U43_C01F14330"/>
</dbReference>
<evidence type="ECO:0000313" key="1">
    <source>
        <dbReference type="EMBL" id="ONK80142.1"/>
    </source>
</evidence>
<evidence type="ECO:0000313" key="2">
    <source>
        <dbReference type="Proteomes" id="UP000243459"/>
    </source>
</evidence>
<organism evidence="1 2">
    <name type="scientific">Asparagus officinalis</name>
    <name type="common">Garden asparagus</name>
    <dbReference type="NCBI Taxonomy" id="4686"/>
    <lineage>
        <taxon>Eukaryota</taxon>
        <taxon>Viridiplantae</taxon>
        <taxon>Streptophyta</taxon>
        <taxon>Embryophyta</taxon>
        <taxon>Tracheophyta</taxon>
        <taxon>Spermatophyta</taxon>
        <taxon>Magnoliopsida</taxon>
        <taxon>Liliopsida</taxon>
        <taxon>Asparagales</taxon>
        <taxon>Asparagaceae</taxon>
        <taxon>Asparagoideae</taxon>
        <taxon>Asparagus</taxon>
    </lineage>
</organism>
<dbReference type="AlphaFoldDB" id="A0A5P1FPV4"/>
<keyword evidence="2" id="KW-1185">Reference proteome</keyword>
<name>A0A5P1FPV4_ASPOF</name>